<dbReference type="Gramene" id="mRNA:HanXRQr2_Chr12g0551611">
    <property type="protein sequence ID" value="CDS:HanXRQr2_Chr12g0551611.1"/>
    <property type="gene ID" value="HanXRQr2_Chr12g0551611"/>
</dbReference>
<proteinExistence type="predicted"/>
<dbReference type="InParanoid" id="A0A251T746"/>
<dbReference type="AlphaFoldDB" id="A0A251T746"/>
<accession>A0A251T746</accession>
<dbReference type="Proteomes" id="UP000215914">
    <property type="component" value="Chromosome 12"/>
</dbReference>
<reference evidence="2" key="2">
    <citation type="submission" date="2017-02" db="EMBL/GenBank/DDBJ databases">
        <title>Sunflower complete genome.</title>
        <authorList>
            <person name="Langlade N."/>
            <person name="Munos S."/>
        </authorList>
    </citation>
    <scope>NUCLEOTIDE SEQUENCE [LARGE SCALE GENOMIC DNA]</scope>
    <source>
        <tissue evidence="2">Leaves</tissue>
    </source>
</reference>
<evidence type="ECO:0000313" key="2">
    <source>
        <dbReference type="EMBL" id="OTG05751.1"/>
    </source>
</evidence>
<reference evidence="1 3" key="1">
    <citation type="journal article" date="2017" name="Nature">
        <title>The sunflower genome provides insights into oil metabolism, flowering and Asterid evolution.</title>
        <authorList>
            <person name="Badouin H."/>
            <person name="Gouzy J."/>
            <person name="Grassa C.J."/>
            <person name="Murat F."/>
            <person name="Staton S.E."/>
            <person name="Cottret L."/>
            <person name="Lelandais-Briere C."/>
            <person name="Owens G.L."/>
            <person name="Carrere S."/>
            <person name="Mayjonade B."/>
            <person name="Legrand L."/>
            <person name="Gill N."/>
            <person name="Kane N.C."/>
            <person name="Bowers J.E."/>
            <person name="Hubner S."/>
            <person name="Bellec A."/>
            <person name="Berard A."/>
            <person name="Berges H."/>
            <person name="Blanchet N."/>
            <person name="Boniface M.C."/>
            <person name="Brunel D."/>
            <person name="Catrice O."/>
            <person name="Chaidir N."/>
            <person name="Claudel C."/>
            <person name="Donnadieu C."/>
            <person name="Faraut T."/>
            <person name="Fievet G."/>
            <person name="Helmstetter N."/>
            <person name="King M."/>
            <person name="Knapp S.J."/>
            <person name="Lai Z."/>
            <person name="Le Paslier M.C."/>
            <person name="Lippi Y."/>
            <person name="Lorenzon L."/>
            <person name="Mandel J.R."/>
            <person name="Marage G."/>
            <person name="Marchand G."/>
            <person name="Marquand E."/>
            <person name="Bret-Mestries E."/>
            <person name="Morien E."/>
            <person name="Nambeesan S."/>
            <person name="Nguyen T."/>
            <person name="Pegot-Espagnet P."/>
            <person name="Pouilly N."/>
            <person name="Raftis F."/>
            <person name="Sallet E."/>
            <person name="Schiex T."/>
            <person name="Thomas J."/>
            <person name="Vandecasteele C."/>
            <person name="Vares D."/>
            <person name="Vear F."/>
            <person name="Vautrin S."/>
            <person name="Crespi M."/>
            <person name="Mangin B."/>
            <person name="Burke J.M."/>
            <person name="Salse J."/>
            <person name="Munos S."/>
            <person name="Vincourt P."/>
            <person name="Rieseberg L.H."/>
            <person name="Langlade N.B."/>
        </authorList>
    </citation>
    <scope>NUCLEOTIDE SEQUENCE [LARGE SCALE GENOMIC DNA]</scope>
    <source>
        <strain evidence="3">cv. SF193</strain>
        <tissue evidence="1">Leaves</tissue>
    </source>
</reference>
<organism evidence="2 3">
    <name type="scientific">Helianthus annuus</name>
    <name type="common">Common sunflower</name>
    <dbReference type="NCBI Taxonomy" id="4232"/>
    <lineage>
        <taxon>Eukaryota</taxon>
        <taxon>Viridiplantae</taxon>
        <taxon>Streptophyta</taxon>
        <taxon>Embryophyta</taxon>
        <taxon>Tracheophyta</taxon>
        <taxon>Spermatophyta</taxon>
        <taxon>Magnoliopsida</taxon>
        <taxon>eudicotyledons</taxon>
        <taxon>Gunneridae</taxon>
        <taxon>Pentapetalae</taxon>
        <taxon>asterids</taxon>
        <taxon>campanulids</taxon>
        <taxon>Asterales</taxon>
        <taxon>Asteraceae</taxon>
        <taxon>Asteroideae</taxon>
        <taxon>Heliantheae alliance</taxon>
        <taxon>Heliantheae</taxon>
        <taxon>Helianthus</taxon>
    </lineage>
</organism>
<name>A0A251T746_HELAN</name>
<dbReference type="EMBL" id="CM007901">
    <property type="protein sequence ID" value="OTG05751.1"/>
    <property type="molecule type" value="Genomic_DNA"/>
</dbReference>
<reference evidence="1" key="3">
    <citation type="submission" date="2020-06" db="EMBL/GenBank/DDBJ databases">
        <title>Helianthus annuus Genome sequencing and assembly Release 2.</title>
        <authorList>
            <person name="Gouzy J."/>
            <person name="Langlade N."/>
            <person name="Munos S."/>
        </authorList>
    </citation>
    <scope>NUCLEOTIDE SEQUENCE</scope>
    <source>
        <tissue evidence="1">Leaves</tissue>
    </source>
</reference>
<protein>
    <submittedName>
        <fullName evidence="2">Uncharacterized protein</fullName>
    </submittedName>
</protein>
<sequence>MPHGLLKPLLATWHSINPYRMNLSAKTISLLHRVSFYQFPFYLQETLDVFDGD</sequence>
<gene>
    <name evidence="2" type="ORF">HannXRQ_Chr12g0377081</name>
    <name evidence="1" type="ORF">HanXRQr2_Chr12g0551611</name>
</gene>
<dbReference type="EMBL" id="MNCJ02000327">
    <property type="protein sequence ID" value="KAF5778782.1"/>
    <property type="molecule type" value="Genomic_DNA"/>
</dbReference>
<evidence type="ECO:0000313" key="1">
    <source>
        <dbReference type="EMBL" id="KAF5778782.1"/>
    </source>
</evidence>
<keyword evidence="3" id="KW-1185">Reference proteome</keyword>
<evidence type="ECO:0000313" key="3">
    <source>
        <dbReference type="Proteomes" id="UP000215914"/>
    </source>
</evidence>